<dbReference type="Proteomes" id="UP001318860">
    <property type="component" value="Unassembled WGS sequence"/>
</dbReference>
<protein>
    <submittedName>
        <fullName evidence="1">Uncharacterized protein</fullName>
    </submittedName>
</protein>
<reference evidence="1 2" key="1">
    <citation type="journal article" date="2021" name="Comput. Struct. Biotechnol. J.">
        <title>De novo genome assembly of the potent medicinal plant Rehmannia glutinosa using nanopore technology.</title>
        <authorList>
            <person name="Ma L."/>
            <person name="Dong C."/>
            <person name="Song C."/>
            <person name="Wang X."/>
            <person name="Zheng X."/>
            <person name="Niu Y."/>
            <person name="Chen S."/>
            <person name="Feng W."/>
        </authorList>
    </citation>
    <scope>NUCLEOTIDE SEQUENCE [LARGE SCALE GENOMIC DNA]</scope>
    <source>
        <strain evidence="1">DH-2019</strain>
    </source>
</reference>
<name>A0ABR0VQL6_REHGL</name>
<proteinExistence type="predicted"/>
<gene>
    <name evidence="1" type="ORF">DH2020_029031</name>
</gene>
<evidence type="ECO:0000313" key="1">
    <source>
        <dbReference type="EMBL" id="KAK6137227.1"/>
    </source>
</evidence>
<accession>A0ABR0VQL6</accession>
<organism evidence="1 2">
    <name type="scientific">Rehmannia glutinosa</name>
    <name type="common">Chinese foxglove</name>
    <dbReference type="NCBI Taxonomy" id="99300"/>
    <lineage>
        <taxon>Eukaryota</taxon>
        <taxon>Viridiplantae</taxon>
        <taxon>Streptophyta</taxon>
        <taxon>Embryophyta</taxon>
        <taxon>Tracheophyta</taxon>
        <taxon>Spermatophyta</taxon>
        <taxon>Magnoliopsida</taxon>
        <taxon>eudicotyledons</taxon>
        <taxon>Gunneridae</taxon>
        <taxon>Pentapetalae</taxon>
        <taxon>asterids</taxon>
        <taxon>lamiids</taxon>
        <taxon>Lamiales</taxon>
        <taxon>Orobanchaceae</taxon>
        <taxon>Rehmannieae</taxon>
        <taxon>Rehmannia</taxon>
    </lineage>
</organism>
<evidence type="ECO:0000313" key="2">
    <source>
        <dbReference type="Proteomes" id="UP001318860"/>
    </source>
</evidence>
<dbReference type="EMBL" id="JABTTQ020000865">
    <property type="protein sequence ID" value="KAK6137227.1"/>
    <property type="molecule type" value="Genomic_DNA"/>
</dbReference>
<comment type="caution">
    <text evidence="1">The sequence shown here is derived from an EMBL/GenBank/DDBJ whole genome shotgun (WGS) entry which is preliminary data.</text>
</comment>
<sequence>MRVSKWGLGVKKSGCNKNRGKLEANWEGPLRVINVLAGGAYESLLEISRIGIATGRMTLQHLPNWEEGQEEPKVEGLKKRLVLPPAEVSFLGGDIAFGIGSKS</sequence>
<keyword evidence="2" id="KW-1185">Reference proteome</keyword>